<evidence type="ECO:0000256" key="3">
    <source>
        <dbReference type="ARBA" id="ARBA00022741"/>
    </source>
</evidence>
<dbReference type="Pfam" id="PF00005">
    <property type="entry name" value="ABC_tran"/>
    <property type="match status" value="1"/>
</dbReference>
<keyword evidence="4 6" id="KW-0067">ATP-binding</keyword>
<gene>
    <name evidence="6" type="ORF">KIMC2_08470</name>
</gene>
<protein>
    <submittedName>
        <fullName evidence="6">ABC transporter ATP-binding protein</fullName>
    </submittedName>
</protein>
<evidence type="ECO:0000256" key="2">
    <source>
        <dbReference type="ARBA" id="ARBA00022448"/>
    </source>
</evidence>
<dbReference type="PANTHER" id="PTHR43335">
    <property type="entry name" value="ABC TRANSPORTER, ATP-BINDING PROTEIN"/>
    <property type="match status" value="1"/>
</dbReference>
<sequence>MDPLLDIKNLSKNFKSQNAVKNLSLQIFPHDCIGLIGPNGSGKTTFLKMITGILKPSEGQIYFEGQKIVQNRNLIGYLPQDPKFFEWMTAREFLEFNCQIFEIDSSLINQSLEGVGLLESGDRKINEFSGGMRQRLGIAQATIHHPKFLILDEPVSALDPSGRHEVLKIMQNLKKETTIIFSTHILADAQEICNRFLIMKKAQIRDDFYLKQMQSDDSLNIKLFKPNDQWISHVKQISAIKNVILKSPTEIQINAQSSDYGWKNQVLQILVDYNLNFSTIKTGQFSLDDYFTQLMED</sequence>
<feature type="domain" description="ABC transporter" evidence="5">
    <location>
        <begin position="5"/>
        <end position="226"/>
    </location>
</feature>
<dbReference type="InterPro" id="IPR003593">
    <property type="entry name" value="AAA+_ATPase"/>
</dbReference>
<dbReference type="GO" id="GO:0005524">
    <property type="term" value="F:ATP binding"/>
    <property type="evidence" value="ECO:0007669"/>
    <property type="project" value="UniProtKB-KW"/>
</dbReference>
<dbReference type="SMART" id="SM00382">
    <property type="entry name" value="AAA"/>
    <property type="match status" value="1"/>
</dbReference>
<dbReference type="Gene3D" id="3.40.50.300">
    <property type="entry name" value="P-loop containing nucleotide triphosphate hydrolases"/>
    <property type="match status" value="1"/>
</dbReference>
<comment type="similarity">
    <text evidence="1">Belongs to the ABC transporter superfamily.</text>
</comment>
<keyword evidence="7" id="KW-1185">Reference proteome</keyword>
<dbReference type="Proteomes" id="UP001321804">
    <property type="component" value="Chromosome"/>
</dbReference>
<dbReference type="SUPFAM" id="SSF52540">
    <property type="entry name" value="P-loop containing nucleoside triphosphate hydrolases"/>
    <property type="match status" value="1"/>
</dbReference>
<dbReference type="AlphaFoldDB" id="A0AAU9D1X6"/>
<evidence type="ECO:0000259" key="5">
    <source>
        <dbReference type="PROSITE" id="PS50893"/>
    </source>
</evidence>
<dbReference type="RefSeq" id="WP_317698192.1">
    <property type="nucleotide sequence ID" value="NZ_AP026801.1"/>
</dbReference>
<reference evidence="6 7" key="1">
    <citation type="journal article" date="2023" name="Microbiol. Spectr.">
        <title>Symbiosis of Carpenter Bees with Uncharacterized Lactic Acid Bacteria Showing NAD Auxotrophy.</title>
        <authorList>
            <person name="Kawasaki S."/>
            <person name="Ozawa K."/>
            <person name="Mori T."/>
            <person name="Yamamoto A."/>
            <person name="Ito M."/>
            <person name="Ohkuma M."/>
            <person name="Sakamoto M."/>
            <person name="Matsutani M."/>
        </authorList>
    </citation>
    <scope>NUCLEOTIDE SEQUENCE [LARGE SCALE GENOMIC DNA]</scope>
    <source>
        <strain evidence="6 7">KimC2</strain>
    </source>
</reference>
<organism evidence="6 7">
    <name type="scientific">Xylocopilactobacillus apis</name>
    <dbReference type="NCBI Taxonomy" id="2932183"/>
    <lineage>
        <taxon>Bacteria</taxon>
        <taxon>Bacillati</taxon>
        <taxon>Bacillota</taxon>
        <taxon>Bacilli</taxon>
        <taxon>Lactobacillales</taxon>
        <taxon>Lactobacillaceae</taxon>
        <taxon>Xylocopilactobacillus</taxon>
    </lineage>
</organism>
<name>A0AAU9D1X6_9LACO</name>
<dbReference type="CDD" id="cd03230">
    <property type="entry name" value="ABC_DR_subfamily_A"/>
    <property type="match status" value="1"/>
</dbReference>
<dbReference type="KEGG" id="xak:KIMC2_08470"/>
<dbReference type="PROSITE" id="PS50893">
    <property type="entry name" value="ABC_TRANSPORTER_2"/>
    <property type="match status" value="1"/>
</dbReference>
<dbReference type="InterPro" id="IPR027417">
    <property type="entry name" value="P-loop_NTPase"/>
</dbReference>
<dbReference type="InterPro" id="IPR017871">
    <property type="entry name" value="ABC_transporter-like_CS"/>
</dbReference>
<evidence type="ECO:0000256" key="1">
    <source>
        <dbReference type="ARBA" id="ARBA00005417"/>
    </source>
</evidence>
<dbReference type="InterPro" id="IPR003439">
    <property type="entry name" value="ABC_transporter-like_ATP-bd"/>
</dbReference>
<keyword evidence="2" id="KW-0813">Transport</keyword>
<dbReference type="GO" id="GO:0016887">
    <property type="term" value="F:ATP hydrolysis activity"/>
    <property type="evidence" value="ECO:0007669"/>
    <property type="project" value="InterPro"/>
</dbReference>
<evidence type="ECO:0000256" key="4">
    <source>
        <dbReference type="ARBA" id="ARBA00022840"/>
    </source>
</evidence>
<accession>A0AAU9D1X6</accession>
<dbReference type="PROSITE" id="PS00211">
    <property type="entry name" value="ABC_TRANSPORTER_1"/>
    <property type="match status" value="1"/>
</dbReference>
<dbReference type="PANTHER" id="PTHR43335:SF11">
    <property type="entry name" value="ABC TRANSPORTER RELATED"/>
    <property type="match status" value="1"/>
</dbReference>
<evidence type="ECO:0000313" key="6">
    <source>
        <dbReference type="EMBL" id="BDR56285.1"/>
    </source>
</evidence>
<proteinExistence type="inferred from homology"/>
<evidence type="ECO:0000313" key="7">
    <source>
        <dbReference type="Proteomes" id="UP001321804"/>
    </source>
</evidence>
<keyword evidence="3" id="KW-0547">Nucleotide-binding</keyword>
<dbReference type="EMBL" id="AP026801">
    <property type="protein sequence ID" value="BDR56285.1"/>
    <property type="molecule type" value="Genomic_DNA"/>
</dbReference>